<dbReference type="CDD" id="cd20070">
    <property type="entry name" value="5TM_YidC_Alb3"/>
    <property type="match status" value="1"/>
</dbReference>
<keyword evidence="9 13" id="KW-0472">Membrane</keyword>
<comment type="similarity">
    <text evidence="2 13">Belongs to the OXA1/ALB3/YidC family. Type 1 subfamily.</text>
</comment>
<dbReference type="Proteomes" id="UP000005019">
    <property type="component" value="Unassembled WGS sequence"/>
</dbReference>
<protein>
    <recommendedName>
        <fullName evidence="3 13">Membrane protein insertase YidC</fullName>
    </recommendedName>
    <alternativeName>
        <fullName evidence="12 13">Foldase YidC</fullName>
    </alternativeName>
    <alternativeName>
        <fullName evidence="11 13">Membrane integrase YidC</fullName>
    </alternativeName>
    <alternativeName>
        <fullName evidence="13">Membrane protein YidC</fullName>
    </alternativeName>
</protein>
<dbReference type="PANTHER" id="PTHR12428:SF65">
    <property type="entry name" value="CYTOCHROME C OXIDASE ASSEMBLY PROTEIN COX18, MITOCHONDRIAL"/>
    <property type="match status" value="1"/>
</dbReference>
<evidence type="ECO:0000256" key="13">
    <source>
        <dbReference type="HAMAP-Rule" id="MF_01810"/>
    </source>
</evidence>
<sequence>MLWDGWQRSNQPPAPPAAAAATAQSAGAQAPVPTVSAPAAPSDVPQQAAVVAQKAAVRVETDLFIADVSAEGGSLIRLELLKHKAGPESEGNFVLLDNGGNGGHLYHAQSGLIGAGMPTHKTVYQLPEGELKLAEGQDKVELKMTAPGPDGITVTKVLTFHRGSYRIDTRFDIANASAAPVAAHAYFQLLRDGTKISSGTSMLSTFTGPAFYSETGKYQKVEFSDIDKNKAKFQNKAPDGWVALVQHYFVSTFVPAAGVEREFFAKKVGDNLYSAGVIVPVAAAAPGATASIDVPLYAGPQIQSNLDAMAPGLDYVVDYGWLKIIASPMHWVLEKLHGLVGNWGWAIILLTILIKALFFPLSAASYKSMAKLRLVTPRMQQIKERHANDRVRMQQEMMELYKTEKINPLGGCLPILVQIPVFIALYWVLLGSVEMRNAPWIGWITDLSIKDPFFVLPIIMGVTMFVQTKLNPTPPDPIQAKVMLFLPVVFTGMFLFFPAGLVLYWTVNNILSIAQQWQITRMIEGGKAAKA</sequence>
<organism evidence="17 18">
    <name type="scientific">Methyloversatilis universalis (strain ATCC BAA-1314 / DSM 25237 / JCM 13912 / CCUG 52030 / FAM5)</name>
    <dbReference type="NCBI Taxonomy" id="1000565"/>
    <lineage>
        <taxon>Bacteria</taxon>
        <taxon>Pseudomonadati</taxon>
        <taxon>Pseudomonadota</taxon>
        <taxon>Betaproteobacteria</taxon>
        <taxon>Nitrosomonadales</taxon>
        <taxon>Sterolibacteriaceae</taxon>
        <taxon>Methyloversatilis</taxon>
    </lineage>
</organism>
<feature type="domain" description="Membrane insertase YidC/Oxa/ALB C-terminal" evidence="15">
    <location>
        <begin position="343"/>
        <end position="520"/>
    </location>
</feature>
<dbReference type="CDD" id="cd19961">
    <property type="entry name" value="EcYidC-like_peri"/>
    <property type="match status" value="1"/>
</dbReference>
<evidence type="ECO:0000313" key="18">
    <source>
        <dbReference type="Proteomes" id="UP000005019"/>
    </source>
</evidence>
<evidence type="ECO:0000256" key="9">
    <source>
        <dbReference type="ARBA" id="ARBA00023136"/>
    </source>
</evidence>
<keyword evidence="10 13" id="KW-0143">Chaperone</keyword>
<reference evidence="17 18" key="1">
    <citation type="journal article" date="2011" name="J. Bacteriol.">
        <title>Genome sequence of Methyloversatilis universalis FAM5T, a methylotrophic representative of the order Rhodocyclales.</title>
        <authorList>
            <person name="Kittichotirat W."/>
            <person name="Good N.M."/>
            <person name="Hall R."/>
            <person name="Bringel F."/>
            <person name="Lajus A."/>
            <person name="Medigue C."/>
            <person name="Smalley N.E."/>
            <person name="Beck D."/>
            <person name="Bumgarner R."/>
            <person name="Vuilleumier S."/>
            <person name="Kalyuzhnaya M.G."/>
        </authorList>
    </citation>
    <scope>NUCLEOTIDE SEQUENCE [LARGE SCALE GENOMIC DNA]</scope>
    <source>
        <strain evidence="18">ATCC BAA-1314 / JCM 13912 / FAM5</strain>
    </source>
</reference>
<keyword evidence="5 13" id="KW-1003">Cell membrane</keyword>
<evidence type="ECO:0000256" key="7">
    <source>
        <dbReference type="ARBA" id="ARBA00022927"/>
    </source>
</evidence>
<evidence type="ECO:0000256" key="4">
    <source>
        <dbReference type="ARBA" id="ARBA00022448"/>
    </source>
</evidence>
<evidence type="ECO:0000256" key="8">
    <source>
        <dbReference type="ARBA" id="ARBA00022989"/>
    </source>
</evidence>
<dbReference type="Pfam" id="PF14849">
    <property type="entry name" value="YidC_periplas"/>
    <property type="match status" value="1"/>
</dbReference>
<evidence type="ECO:0000259" key="15">
    <source>
        <dbReference type="Pfam" id="PF02096"/>
    </source>
</evidence>
<comment type="subcellular location">
    <subcellularLocation>
        <location evidence="1">Cell inner membrane</location>
        <topology evidence="1">Multi-pass membrane protein</topology>
    </subcellularLocation>
    <subcellularLocation>
        <location evidence="13">Cell membrane</location>
        <topology evidence="13">Multi-pass membrane protein</topology>
    </subcellularLocation>
</comment>
<dbReference type="InterPro" id="IPR019998">
    <property type="entry name" value="Membr_insert_YidC"/>
</dbReference>
<keyword evidence="4 13" id="KW-0813">Transport</keyword>
<proteinExistence type="inferred from homology"/>
<dbReference type="NCBIfam" id="TIGR03593">
    <property type="entry name" value="yidC_nterm"/>
    <property type="match status" value="1"/>
</dbReference>
<dbReference type="NCBIfam" id="TIGR03592">
    <property type="entry name" value="yidC_oxa1_cterm"/>
    <property type="match status" value="1"/>
</dbReference>
<feature type="compositionally biased region" description="Low complexity" evidence="14">
    <location>
        <begin position="17"/>
        <end position="41"/>
    </location>
</feature>
<dbReference type="PANTHER" id="PTHR12428">
    <property type="entry name" value="OXA1"/>
    <property type="match status" value="1"/>
</dbReference>
<dbReference type="GO" id="GO:0032977">
    <property type="term" value="F:membrane insertase activity"/>
    <property type="evidence" value="ECO:0007669"/>
    <property type="project" value="InterPro"/>
</dbReference>
<dbReference type="HAMAP" id="MF_01810">
    <property type="entry name" value="YidC_type1"/>
    <property type="match status" value="1"/>
</dbReference>
<dbReference type="EMBL" id="AFHG01000057">
    <property type="protein sequence ID" value="EGK70352.1"/>
    <property type="molecule type" value="Genomic_DNA"/>
</dbReference>
<dbReference type="eggNOG" id="COG0706">
    <property type="taxonomic scope" value="Bacteria"/>
</dbReference>
<dbReference type="NCBIfam" id="NF002353">
    <property type="entry name" value="PRK01318.1-4"/>
    <property type="match status" value="1"/>
</dbReference>
<dbReference type="InterPro" id="IPR038221">
    <property type="entry name" value="YidC_periplasmic_sf"/>
</dbReference>
<evidence type="ECO:0000256" key="2">
    <source>
        <dbReference type="ARBA" id="ARBA00010527"/>
    </source>
</evidence>
<evidence type="ECO:0000313" key="17">
    <source>
        <dbReference type="EMBL" id="EGK70352.1"/>
    </source>
</evidence>
<dbReference type="InterPro" id="IPR028055">
    <property type="entry name" value="YidC/Oxa/ALB_C"/>
</dbReference>
<dbReference type="GO" id="GO:0005886">
    <property type="term" value="C:plasma membrane"/>
    <property type="evidence" value="ECO:0007669"/>
    <property type="project" value="UniProtKB-SubCell"/>
</dbReference>
<dbReference type="PRINTS" id="PR00701">
    <property type="entry name" value="60KDINNERMP"/>
</dbReference>
<feature type="transmembrane region" description="Helical" evidence="13">
    <location>
        <begin position="406"/>
        <end position="429"/>
    </location>
</feature>
<keyword evidence="18" id="KW-1185">Reference proteome</keyword>
<evidence type="ECO:0000256" key="6">
    <source>
        <dbReference type="ARBA" id="ARBA00022692"/>
    </source>
</evidence>
<dbReference type="PRINTS" id="PR01900">
    <property type="entry name" value="YIDCPROTEIN"/>
</dbReference>
<dbReference type="AlphaFoldDB" id="F5RGG0"/>
<name>F5RGG0_METUF</name>
<dbReference type="STRING" id="1000565.METUNv1_03257"/>
<dbReference type="GO" id="GO:0015031">
    <property type="term" value="P:protein transport"/>
    <property type="evidence" value="ECO:0007669"/>
    <property type="project" value="UniProtKB-KW"/>
</dbReference>
<dbReference type="InterPro" id="IPR028053">
    <property type="entry name" value="Membr_insert_YidC_N"/>
</dbReference>
<dbReference type="Pfam" id="PF02096">
    <property type="entry name" value="60KD_IMP"/>
    <property type="match status" value="1"/>
</dbReference>
<dbReference type="NCBIfam" id="NF002352">
    <property type="entry name" value="PRK01318.1-3"/>
    <property type="match status" value="1"/>
</dbReference>
<dbReference type="InterPro" id="IPR001708">
    <property type="entry name" value="YidC/ALB3/OXA1/COX18"/>
</dbReference>
<feature type="domain" description="Membrane insertase YidC N-terminal" evidence="16">
    <location>
        <begin position="57"/>
        <end position="332"/>
    </location>
</feature>
<dbReference type="InterPro" id="IPR047196">
    <property type="entry name" value="YidC_ALB_C"/>
</dbReference>
<evidence type="ECO:0000256" key="14">
    <source>
        <dbReference type="SAM" id="MobiDB-lite"/>
    </source>
</evidence>
<evidence type="ECO:0000256" key="10">
    <source>
        <dbReference type="ARBA" id="ARBA00023186"/>
    </source>
</evidence>
<keyword evidence="8 13" id="KW-1133">Transmembrane helix</keyword>
<evidence type="ECO:0000259" key="16">
    <source>
        <dbReference type="Pfam" id="PF14849"/>
    </source>
</evidence>
<keyword evidence="6 13" id="KW-0812">Transmembrane</keyword>
<dbReference type="GO" id="GO:0051205">
    <property type="term" value="P:protein insertion into membrane"/>
    <property type="evidence" value="ECO:0007669"/>
    <property type="project" value="TreeGrafter"/>
</dbReference>
<evidence type="ECO:0000256" key="1">
    <source>
        <dbReference type="ARBA" id="ARBA00004429"/>
    </source>
</evidence>
<evidence type="ECO:0000256" key="12">
    <source>
        <dbReference type="ARBA" id="ARBA00033342"/>
    </source>
</evidence>
<comment type="function">
    <text evidence="13">Required for the insertion and/or proper folding and/or complex formation of integral membrane proteins into the membrane. Involved in integration of membrane proteins that insert both dependently and independently of the Sec translocase complex, as well as at least some lipoproteins. Aids folding of multispanning membrane proteins.</text>
</comment>
<gene>
    <name evidence="13" type="primary">yidC</name>
    <name evidence="17" type="ORF">METUNv1_03257</name>
</gene>
<accession>F5RGG0</accession>
<evidence type="ECO:0000256" key="3">
    <source>
        <dbReference type="ARBA" id="ARBA00015325"/>
    </source>
</evidence>
<comment type="caution">
    <text evidence="13">Lacks conserved residue(s) required for the propagation of feature annotation.</text>
</comment>
<keyword evidence="7 13" id="KW-0653">Protein transport</keyword>
<dbReference type="Gene3D" id="2.70.98.90">
    <property type="match status" value="1"/>
</dbReference>
<evidence type="ECO:0000256" key="5">
    <source>
        <dbReference type="ARBA" id="ARBA00022475"/>
    </source>
</evidence>
<feature type="transmembrane region" description="Helical" evidence="13">
    <location>
        <begin position="482"/>
        <end position="505"/>
    </location>
</feature>
<comment type="caution">
    <text evidence="17">The sequence shown here is derived from an EMBL/GenBank/DDBJ whole genome shotgun (WGS) entry which is preliminary data.</text>
</comment>
<feature type="transmembrane region" description="Helical" evidence="13">
    <location>
        <begin position="343"/>
        <end position="364"/>
    </location>
</feature>
<feature type="region of interest" description="Disordered" evidence="14">
    <location>
        <begin position="1"/>
        <end position="41"/>
    </location>
</feature>
<evidence type="ECO:0000256" key="11">
    <source>
        <dbReference type="ARBA" id="ARBA00033245"/>
    </source>
</evidence>
<comment type="subunit">
    <text evidence="13">Interacts with the Sec translocase complex via SecD. Specifically interacts with transmembrane segments of nascent integral membrane proteins during membrane integration.</text>
</comment>